<sequence length="765" mass="81709">MQTRRPRPWTALALLCLALWMSRPADAAAPDPAAVTPAQARQVLDLLRDDARRAELEQTLSVIAEATEQQAAPPAAAPAAPEAPVALEKDGLIAQAFTQAGKWVDSALGELRLTGATLWSLRSAGAWWQYYLGTPEARTATFQGLGTILLILAVALGVEAGIGRLLRRPRAMLLAYAERRYIPDTVPPSAPDPDTETPAEPDQHLRIVRRLPAALAHAILALVPLAGFLVVATILMRLFGAPAAGFYPFILPLIGAYLAMRLTMTALRLLTSPSGACLRLSRLGDESARYLDTWLRRVVAVGAFGVAATEIAYLLGAGDDARNALSKLVGLAVHAMLIVMVVQRRRQVSRWIRGQEHEGLRAVLANVWAPTAIAVIAGLWVVWALGTASGLSQLLHYVWRTALVMLAATVLSMILLGALDRAFYSDAPAAGGGQPGRRPYQTLAQRVVMILVFVATAIALLEVWGVHALDWFEAGTVGRRLVSATATIAVACVLALVAWEAANLSINRRMERWTRAGDLARATRLRTLVPILRTTLFIVIALIVLFTALNELGINIAPLLAGASIIGVAIGFGSQKLVQDFITGIFLLMENAMQVGDSVTLAGVSGTVEYLSIRTVRLRAGDGALHVVPFSAVGTVSNSNRGIGNASVRVSVSADSDLDEVIAAIRNVGEEMRNDPDLGPLMLADLDLWGVDQVDGASVTLAGQIRTLDRGKAAVQRGFNQRLYRRFKQLGIQFANPQASFVRRLDGDGRQAAAPQPSAGGGSEA</sequence>
<dbReference type="RefSeq" id="WP_140416836.1">
    <property type="nucleotide sequence ID" value="NZ_BAAAEN010000003.1"/>
</dbReference>
<evidence type="ECO:0000313" key="11">
    <source>
        <dbReference type="EMBL" id="GAA0497476.1"/>
    </source>
</evidence>
<keyword evidence="8" id="KW-0732">Signal</keyword>
<organism evidence="11 12">
    <name type="scientific">Pigmentiphaga daeguensis</name>
    <dbReference type="NCBI Taxonomy" id="414049"/>
    <lineage>
        <taxon>Bacteria</taxon>
        <taxon>Pseudomonadati</taxon>
        <taxon>Pseudomonadota</taxon>
        <taxon>Betaproteobacteria</taxon>
        <taxon>Burkholderiales</taxon>
        <taxon>Alcaligenaceae</taxon>
        <taxon>Pigmentiphaga</taxon>
    </lineage>
</organism>
<dbReference type="InterPro" id="IPR010920">
    <property type="entry name" value="LSM_dom_sf"/>
</dbReference>
<feature type="transmembrane region" description="Helical" evidence="7">
    <location>
        <begin position="363"/>
        <end position="385"/>
    </location>
</feature>
<feature type="transmembrane region" description="Helical" evidence="7">
    <location>
        <begin position="552"/>
        <end position="572"/>
    </location>
</feature>
<dbReference type="Gene3D" id="2.30.30.60">
    <property type="match status" value="1"/>
</dbReference>
<dbReference type="Gene3D" id="3.30.70.100">
    <property type="match status" value="1"/>
</dbReference>
<dbReference type="Gene3D" id="1.10.287.1260">
    <property type="match status" value="1"/>
</dbReference>
<feature type="transmembrane region" description="Helical" evidence="7">
    <location>
        <begin position="241"/>
        <end position="260"/>
    </location>
</feature>
<dbReference type="InterPro" id="IPR011066">
    <property type="entry name" value="MscS_channel_C_sf"/>
</dbReference>
<dbReference type="PANTHER" id="PTHR30460:SF0">
    <property type="entry name" value="MODERATE CONDUCTANCE MECHANOSENSITIVE CHANNEL YBIO"/>
    <property type="match status" value="1"/>
</dbReference>
<feature type="transmembrane region" description="Helical" evidence="7">
    <location>
        <begin position="527"/>
        <end position="546"/>
    </location>
</feature>
<dbReference type="InterPro" id="IPR049142">
    <property type="entry name" value="MS_channel_1st"/>
</dbReference>
<feature type="signal peptide" evidence="8">
    <location>
        <begin position="1"/>
        <end position="27"/>
    </location>
</feature>
<evidence type="ECO:0000313" key="12">
    <source>
        <dbReference type="Proteomes" id="UP001501706"/>
    </source>
</evidence>
<evidence type="ECO:0000259" key="9">
    <source>
        <dbReference type="Pfam" id="PF00924"/>
    </source>
</evidence>
<feature type="transmembrane region" description="Helical" evidence="7">
    <location>
        <begin position="298"/>
        <end position="318"/>
    </location>
</feature>
<reference evidence="11 12" key="1">
    <citation type="journal article" date="2019" name="Int. J. Syst. Evol. Microbiol.">
        <title>The Global Catalogue of Microorganisms (GCM) 10K type strain sequencing project: providing services to taxonomists for standard genome sequencing and annotation.</title>
        <authorList>
            <consortium name="The Broad Institute Genomics Platform"/>
            <consortium name="The Broad Institute Genome Sequencing Center for Infectious Disease"/>
            <person name="Wu L."/>
            <person name="Ma J."/>
        </authorList>
    </citation>
    <scope>NUCLEOTIDE SEQUENCE [LARGE SCALE GENOMIC DNA]</scope>
    <source>
        <strain evidence="11 12">JCM 14330</strain>
    </source>
</reference>
<dbReference type="InterPro" id="IPR045276">
    <property type="entry name" value="YbiO_bact"/>
</dbReference>
<keyword evidence="3" id="KW-1003">Cell membrane</keyword>
<evidence type="ECO:0000256" key="4">
    <source>
        <dbReference type="ARBA" id="ARBA00022692"/>
    </source>
</evidence>
<protein>
    <submittedName>
        <fullName evidence="11">Mechanosensitive ion channel</fullName>
    </submittedName>
</protein>
<proteinExistence type="inferred from homology"/>
<feature type="transmembrane region" description="Helical" evidence="7">
    <location>
        <begin position="397"/>
        <end position="419"/>
    </location>
</feature>
<dbReference type="Pfam" id="PF00924">
    <property type="entry name" value="MS_channel_2nd"/>
    <property type="match status" value="1"/>
</dbReference>
<comment type="caution">
    <text evidence="11">The sequence shown here is derived from an EMBL/GenBank/DDBJ whole genome shotgun (WGS) entry which is preliminary data.</text>
</comment>
<dbReference type="InterPro" id="IPR011014">
    <property type="entry name" value="MscS_channel_TM-2"/>
</dbReference>
<name>A0ABN1BGH9_9BURK</name>
<dbReference type="EMBL" id="BAAAEN010000003">
    <property type="protein sequence ID" value="GAA0497476.1"/>
    <property type="molecule type" value="Genomic_DNA"/>
</dbReference>
<dbReference type="SUPFAM" id="SSF82689">
    <property type="entry name" value="Mechanosensitive channel protein MscS (YggB), C-terminal domain"/>
    <property type="match status" value="1"/>
</dbReference>
<evidence type="ECO:0000256" key="3">
    <source>
        <dbReference type="ARBA" id="ARBA00022475"/>
    </source>
</evidence>
<feature type="domain" description="Mechanosensitive ion channel MscS" evidence="9">
    <location>
        <begin position="577"/>
        <end position="640"/>
    </location>
</feature>
<dbReference type="SUPFAM" id="SSF50182">
    <property type="entry name" value="Sm-like ribonucleoproteins"/>
    <property type="match status" value="1"/>
</dbReference>
<feature type="chain" id="PRO_5045514106" evidence="8">
    <location>
        <begin position="28"/>
        <end position="765"/>
    </location>
</feature>
<dbReference type="Proteomes" id="UP001501706">
    <property type="component" value="Unassembled WGS sequence"/>
</dbReference>
<feature type="transmembrane region" description="Helical" evidence="7">
    <location>
        <begin position="481"/>
        <end position="506"/>
    </location>
</feature>
<keyword evidence="12" id="KW-1185">Reference proteome</keyword>
<evidence type="ECO:0000256" key="8">
    <source>
        <dbReference type="SAM" id="SignalP"/>
    </source>
</evidence>
<dbReference type="InterPro" id="IPR023408">
    <property type="entry name" value="MscS_beta-dom_sf"/>
</dbReference>
<evidence type="ECO:0000256" key="1">
    <source>
        <dbReference type="ARBA" id="ARBA00004651"/>
    </source>
</evidence>
<feature type="transmembrane region" description="Helical" evidence="7">
    <location>
        <begin position="447"/>
        <end position="469"/>
    </location>
</feature>
<evidence type="ECO:0000256" key="6">
    <source>
        <dbReference type="ARBA" id="ARBA00023136"/>
    </source>
</evidence>
<feature type="domain" description="Mechanosensitive ion channel transmembrane helices 2/3" evidence="10">
    <location>
        <begin position="536"/>
        <end position="575"/>
    </location>
</feature>
<feature type="transmembrane region" description="Helical" evidence="7">
    <location>
        <begin position="144"/>
        <end position="166"/>
    </location>
</feature>
<feature type="transmembrane region" description="Helical" evidence="7">
    <location>
        <begin position="324"/>
        <end position="342"/>
    </location>
</feature>
<gene>
    <name evidence="11" type="ORF">GCM10009097_12120</name>
</gene>
<accession>A0ABN1BGH9</accession>
<feature type="transmembrane region" description="Helical" evidence="7">
    <location>
        <begin position="214"/>
        <end position="235"/>
    </location>
</feature>
<keyword evidence="4 7" id="KW-0812">Transmembrane</keyword>
<dbReference type="InterPro" id="IPR006685">
    <property type="entry name" value="MscS_channel_2nd"/>
</dbReference>
<evidence type="ECO:0000259" key="10">
    <source>
        <dbReference type="Pfam" id="PF21088"/>
    </source>
</evidence>
<keyword evidence="5 7" id="KW-1133">Transmembrane helix</keyword>
<evidence type="ECO:0000256" key="5">
    <source>
        <dbReference type="ARBA" id="ARBA00022989"/>
    </source>
</evidence>
<evidence type="ECO:0000256" key="2">
    <source>
        <dbReference type="ARBA" id="ARBA00008017"/>
    </source>
</evidence>
<keyword evidence="6 7" id="KW-0472">Membrane</keyword>
<comment type="subcellular location">
    <subcellularLocation>
        <location evidence="1">Cell membrane</location>
        <topology evidence="1">Multi-pass membrane protein</topology>
    </subcellularLocation>
</comment>
<dbReference type="SUPFAM" id="SSF82861">
    <property type="entry name" value="Mechanosensitive channel protein MscS (YggB), transmembrane region"/>
    <property type="match status" value="1"/>
</dbReference>
<dbReference type="Pfam" id="PF21088">
    <property type="entry name" value="MS_channel_1st"/>
    <property type="match status" value="1"/>
</dbReference>
<dbReference type="PANTHER" id="PTHR30460">
    <property type="entry name" value="MODERATE CONDUCTANCE MECHANOSENSITIVE CHANNEL YBIO"/>
    <property type="match status" value="1"/>
</dbReference>
<evidence type="ECO:0000256" key="7">
    <source>
        <dbReference type="SAM" id="Phobius"/>
    </source>
</evidence>
<comment type="similarity">
    <text evidence="2">Belongs to the MscS (TC 1.A.23) family.</text>
</comment>